<keyword evidence="6 8" id="KW-1133">Transmembrane helix</keyword>
<dbReference type="EMBL" id="DYYI01000056">
    <property type="protein sequence ID" value="HJE19751.1"/>
    <property type="molecule type" value="Genomic_DNA"/>
</dbReference>
<feature type="transmembrane region" description="Helical" evidence="8">
    <location>
        <begin position="218"/>
        <end position="236"/>
    </location>
</feature>
<proteinExistence type="inferred from homology"/>
<feature type="transmembrane region" description="Helical" evidence="8">
    <location>
        <begin position="194"/>
        <end position="211"/>
    </location>
</feature>
<comment type="caution">
    <text evidence="9">The sequence shown here is derived from an EMBL/GenBank/DDBJ whole genome shotgun (WGS) entry which is preliminary data.</text>
</comment>
<evidence type="ECO:0000313" key="9">
    <source>
        <dbReference type="EMBL" id="HJE19751.1"/>
    </source>
</evidence>
<dbReference type="Proteomes" id="UP000763505">
    <property type="component" value="Unassembled WGS sequence"/>
</dbReference>
<dbReference type="Pfam" id="PF01925">
    <property type="entry name" value="TauE"/>
    <property type="match status" value="1"/>
</dbReference>
<dbReference type="PANTHER" id="PTHR30269">
    <property type="entry name" value="TRANSMEMBRANE PROTEIN YFCA"/>
    <property type="match status" value="1"/>
</dbReference>
<evidence type="ECO:0000256" key="8">
    <source>
        <dbReference type="RuleBase" id="RU363041"/>
    </source>
</evidence>
<evidence type="ECO:0000256" key="3">
    <source>
        <dbReference type="ARBA" id="ARBA00022448"/>
    </source>
</evidence>
<reference evidence="9" key="2">
    <citation type="submission" date="2021-09" db="EMBL/GenBank/DDBJ databases">
        <authorList>
            <person name="Gilroy R."/>
        </authorList>
    </citation>
    <scope>NUCLEOTIDE SEQUENCE</scope>
    <source>
        <strain evidence="9">6019</strain>
    </source>
</reference>
<comment type="similarity">
    <text evidence="2 8">Belongs to the 4-toluene sulfonate uptake permease (TSUP) (TC 2.A.102) family.</text>
</comment>
<gene>
    <name evidence="9" type="ORF">K8V35_05305</name>
</gene>
<evidence type="ECO:0000256" key="6">
    <source>
        <dbReference type="ARBA" id="ARBA00022989"/>
    </source>
</evidence>
<dbReference type="InterPro" id="IPR002781">
    <property type="entry name" value="TM_pro_TauE-like"/>
</dbReference>
<evidence type="ECO:0000256" key="7">
    <source>
        <dbReference type="ARBA" id="ARBA00023136"/>
    </source>
</evidence>
<accession>A0A921JB43</accession>
<feature type="transmembrane region" description="Helical" evidence="8">
    <location>
        <begin position="74"/>
        <end position="91"/>
    </location>
</feature>
<evidence type="ECO:0000256" key="1">
    <source>
        <dbReference type="ARBA" id="ARBA00004651"/>
    </source>
</evidence>
<feature type="transmembrane region" description="Helical" evidence="8">
    <location>
        <begin position="44"/>
        <end position="62"/>
    </location>
</feature>
<keyword evidence="4 8" id="KW-1003">Cell membrane</keyword>
<evidence type="ECO:0000256" key="5">
    <source>
        <dbReference type="ARBA" id="ARBA00022692"/>
    </source>
</evidence>
<keyword evidence="3" id="KW-0813">Transport</keyword>
<evidence type="ECO:0000256" key="4">
    <source>
        <dbReference type="ARBA" id="ARBA00022475"/>
    </source>
</evidence>
<evidence type="ECO:0000313" key="10">
    <source>
        <dbReference type="Proteomes" id="UP000763505"/>
    </source>
</evidence>
<comment type="subcellular location">
    <subcellularLocation>
        <location evidence="1 8">Cell membrane</location>
        <topology evidence="1 8">Multi-pass membrane protein</topology>
    </subcellularLocation>
</comment>
<evidence type="ECO:0000256" key="2">
    <source>
        <dbReference type="ARBA" id="ARBA00009142"/>
    </source>
</evidence>
<reference evidence="9" key="1">
    <citation type="journal article" date="2021" name="PeerJ">
        <title>Extensive microbial diversity within the chicken gut microbiome revealed by metagenomics and culture.</title>
        <authorList>
            <person name="Gilroy R."/>
            <person name="Ravi A."/>
            <person name="Getino M."/>
            <person name="Pursley I."/>
            <person name="Horton D.L."/>
            <person name="Alikhan N.F."/>
            <person name="Baker D."/>
            <person name="Gharbi K."/>
            <person name="Hall N."/>
            <person name="Watson M."/>
            <person name="Adriaenssens E.M."/>
            <person name="Foster-Nyarko E."/>
            <person name="Jarju S."/>
            <person name="Secka A."/>
            <person name="Antonio M."/>
            <person name="Oren A."/>
            <person name="Chaudhuri R.R."/>
            <person name="La Ragione R."/>
            <person name="Hildebrand F."/>
            <person name="Pallen M.J."/>
        </authorList>
    </citation>
    <scope>NUCLEOTIDE SEQUENCE</scope>
    <source>
        <strain evidence="9">6019</strain>
    </source>
</reference>
<organism evidence="9 10">
    <name type="scientific">Aliicoccus persicus</name>
    <dbReference type="NCBI Taxonomy" id="930138"/>
    <lineage>
        <taxon>Bacteria</taxon>
        <taxon>Bacillati</taxon>
        <taxon>Bacillota</taxon>
        <taxon>Bacilli</taxon>
        <taxon>Bacillales</taxon>
        <taxon>Staphylococcaceae</taxon>
        <taxon>Aliicoccus</taxon>
    </lineage>
</organism>
<keyword evidence="7 8" id="KW-0472">Membrane</keyword>
<keyword evidence="5 8" id="KW-0812">Transmembrane</keyword>
<dbReference type="InterPro" id="IPR052017">
    <property type="entry name" value="TSUP"/>
</dbReference>
<dbReference type="GO" id="GO:0005886">
    <property type="term" value="C:plasma membrane"/>
    <property type="evidence" value="ECO:0007669"/>
    <property type="project" value="UniProtKB-SubCell"/>
</dbReference>
<name>A0A921JB43_9STAP</name>
<feature type="transmembrane region" description="Helical" evidence="8">
    <location>
        <begin position="97"/>
        <end position="114"/>
    </location>
</feature>
<dbReference type="PANTHER" id="PTHR30269:SF37">
    <property type="entry name" value="MEMBRANE TRANSPORTER PROTEIN"/>
    <property type="match status" value="1"/>
</dbReference>
<protein>
    <recommendedName>
        <fullName evidence="8">Probable membrane transporter protein</fullName>
    </recommendedName>
</protein>
<sequence length="237" mass="26079">MPTDILILLTIVLLAASLQASTGYGFSMIGTPILMIVYPPHTAIQINIILSIVLSALMIYKIRNEVDTKLLKRLIIGSFPGIVVGIFVYLYLNIDWLKFSVGLIILLATVLIIFKVKINRSIGKDFTSGGISGALTTSIGVPGPPLLLYFSGSQMGAKTLRSTTLAYYLFIYTISLCMQVAFGGTEIAIWLDSLYALPALIVGVFVGQFLFKRMKQRLFFIITYIILIGSGLYLMLF</sequence>
<dbReference type="AlphaFoldDB" id="A0A921JB43"/>
<feature type="transmembrane region" description="Helical" evidence="8">
    <location>
        <begin position="165"/>
        <end position="182"/>
    </location>
</feature>